<dbReference type="CDD" id="cd03801">
    <property type="entry name" value="GT4_PimA-like"/>
    <property type="match status" value="1"/>
</dbReference>
<sequence>MEARMSPYPRVGFACLWDEDPRRTWSYTPWNLRAAMRERADLVDLGVEIPKTVRTALRAAHLRPRHGRLATTWKYSRITDEYCRRALLRSLRGSDCEAVLQIQDIAPLPAPFFLYQDLSYDALLSVHDPDNPHAVLPNISPGMMRRRRERQLDIYARATGVLAMSSWFARTLVEVTGLPAGKVHVVHPGITSAGDPSRPLPERERPRRRLLFVGGDFRRKAGALVVAATRLLRRDFDPSLTLTVAGPPAWPLPGEPPEGVRFLGQLPPAEVAALWDEHDLFVMPSHLEAFGIVFAEALARGVPCVGRDAFAMPEIIRPGENGGLVRGDDPAELAETIAGILDDDGLYARCRKDAAATVEWFSWDRAARQALEVVTAA</sequence>
<keyword evidence="4" id="KW-1185">Reference proteome</keyword>
<protein>
    <submittedName>
        <fullName evidence="3">Glycosyltransferase family 4 protein</fullName>
    </submittedName>
</protein>
<dbReference type="AlphaFoldDB" id="A0A5R8ZJZ0"/>
<dbReference type="GO" id="GO:0009103">
    <property type="term" value="P:lipopolysaccharide biosynthetic process"/>
    <property type="evidence" value="ECO:0007669"/>
    <property type="project" value="TreeGrafter"/>
</dbReference>
<name>A0A5R8ZJZ0_9ACTN</name>
<feature type="domain" description="Glycosyl transferase family 1" evidence="2">
    <location>
        <begin position="207"/>
        <end position="354"/>
    </location>
</feature>
<proteinExistence type="predicted"/>
<dbReference type="SUPFAM" id="SSF53756">
    <property type="entry name" value="UDP-Glycosyltransferase/glycogen phosphorylase"/>
    <property type="match status" value="1"/>
</dbReference>
<evidence type="ECO:0000259" key="2">
    <source>
        <dbReference type="Pfam" id="PF00534"/>
    </source>
</evidence>
<gene>
    <name evidence="3" type="ORF">FED44_00795</name>
</gene>
<dbReference type="PANTHER" id="PTHR46401">
    <property type="entry name" value="GLYCOSYLTRANSFERASE WBBK-RELATED"/>
    <property type="match status" value="1"/>
</dbReference>
<comment type="caution">
    <text evidence="3">The sequence shown here is derived from an EMBL/GenBank/DDBJ whole genome shotgun (WGS) entry which is preliminary data.</text>
</comment>
<dbReference type="EMBL" id="VANP01000001">
    <property type="protein sequence ID" value="TLP66098.1"/>
    <property type="molecule type" value="Genomic_DNA"/>
</dbReference>
<dbReference type="Proteomes" id="UP000309033">
    <property type="component" value="Unassembled WGS sequence"/>
</dbReference>
<dbReference type="Pfam" id="PF00534">
    <property type="entry name" value="Glycos_transf_1"/>
    <property type="match status" value="1"/>
</dbReference>
<dbReference type="OrthoDB" id="8878585at2"/>
<keyword evidence="1" id="KW-0808">Transferase</keyword>
<evidence type="ECO:0000256" key="1">
    <source>
        <dbReference type="ARBA" id="ARBA00022679"/>
    </source>
</evidence>
<dbReference type="Gene3D" id="3.40.50.2000">
    <property type="entry name" value="Glycogen Phosphorylase B"/>
    <property type="match status" value="2"/>
</dbReference>
<dbReference type="InterPro" id="IPR001296">
    <property type="entry name" value="Glyco_trans_1"/>
</dbReference>
<accession>A0A5R8ZJZ0</accession>
<evidence type="ECO:0000313" key="4">
    <source>
        <dbReference type="Proteomes" id="UP000309033"/>
    </source>
</evidence>
<reference evidence="3" key="1">
    <citation type="submission" date="2019-05" db="EMBL/GenBank/DDBJ databases">
        <title>Isolation, diversity and antifungal activity of Actinobacteria from wheat.</title>
        <authorList>
            <person name="Yu B."/>
        </authorList>
    </citation>
    <scope>NUCLEOTIDE SEQUENCE [LARGE SCALE GENOMIC DNA]</scope>
    <source>
        <strain evidence="3">NEAU-HEGS1-5</strain>
    </source>
</reference>
<dbReference type="PANTHER" id="PTHR46401:SF2">
    <property type="entry name" value="GLYCOSYLTRANSFERASE WBBK-RELATED"/>
    <property type="match status" value="1"/>
</dbReference>
<dbReference type="GO" id="GO:0016757">
    <property type="term" value="F:glycosyltransferase activity"/>
    <property type="evidence" value="ECO:0007669"/>
    <property type="project" value="InterPro"/>
</dbReference>
<organism evidence="3 4">
    <name type="scientific">Microbispora triticiradicis</name>
    <dbReference type="NCBI Taxonomy" id="2200763"/>
    <lineage>
        <taxon>Bacteria</taxon>
        <taxon>Bacillati</taxon>
        <taxon>Actinomycetota</taxon>
        <taxon>Actinomycetes</taxon>
        <taxon>Streptosporangiales</taxon>
        <taxon>Streptosporangiaceae</taxon>
        <taxon>Microbispora</taxon>
    </lineage>
</organism>
<evidence type="ECO:0000313" key="3">
    <source>
        <dbReference type="EMBL" id="TLP66098.1"/>
    </source>
</evidence>